<keyword evidence="1" id="KW-0315">Glutamine amidotransferase</keyword>
<dbReference type="EMBL" id="ML208380">
    <property type="protein sequence ID" value="TFK67285.1"/>
    <property type="molecule type" value="Genomic_DNA"/>
</dbReference>
<gene>
    <name evidence="1" type="ORF">BDN72DRAFT_822623</name>
</gene>
<proteinExistence type="predicted"/>
<accession>A0ACD3AND2</accession>
<evidence type="ECO:0000313" key="1">
    <source>
        <dbReference type="EMBL" id="TFK67285.1"/>
    </source>
</evidence>
<protein>
    <submittedName>
        <fullName evidence="1">SNO glutamine amidotransferase</fullName>
    </submittedName>
</protein>
<name>A0ACD3AND2_9AGAR</name>
<evidence type="ECO:0000313" key="2">
    <source>
        <dbReference type="Proteomes" id="UP000308600"/>
    </source>
</evidence>
<organism evidence="1 2">
    <name type="scientific">Pluteus cervinus</name>
    <dbReference type="NCBI Taxonomy" id="181527"/>
    <lineage>
        <taxon>Eukaryota</taxon>
        <taxon>Fungi</taxon>
        <taxon>Dikarya</taxon>
        <taxon>Basidiomycota</taxon>
        <taxon>Agaricomycotina</taxon>
        <taxon>Agaricomycetes</taxon>
        <taxon>Agaricomycetidae</taxon>
        <taxon>Agaricales</taxon>
        <taxon>Pluteineae</taxon>
        <taxon>Pluteaceae</taxon>
        <taxon>Pluteus</taxon>
    </lineage>
</organism>
<reference evidence="1 2" key="1">
    <citation type="journal article" date="2019" name="Nat. Ecol. Evol.">
        <title>Megaphylogeny resolves global patterns of mushroom evolution.</title>
        <authorList>
            <person name="Varga T."/>
            <person name="Krizsan K."/>
            <person name="Foldi C."/>
            <person name="Dima B."/>
            <person name="Sanchez-Garcia M."/>
            <person name="Sanchez-Ramirez S."/>
            <person name="Szollosi G.J."/>
            <person name="Szarkandi J.G."/>
            <person name="Papp V."/>
            <person name="Albert L."/>
            <person name="Andreopoulos W."/>
            <person name="Angelini C."/>
            <person name="Antonin V."/>
            <person name="Barry K.W."/>
            <person name="Bougher N.L."/>
            <person name="Buchanan P."/>
            <person name="Buyck B."/>
            <person name="Bense V."/>
            <person name="Catcheside P."/>
            <person name="Chovatia M."/>
            <person name="Cooper J."/>
            <person name="Damon W."/>
            <person name="Desjardin D."/>
            <person name="Finy P."/>
            <person name="Geml J."/>
            <person name="Haridas S."/>
            <person name="Hughes K."/>
            <person name="Justo A."/>
            <person name="Karasinski D."/>
            <person name="Kautmanova I."/>
            <person name="Kiss B."/>
            <person name="Kocsube S."/>
            <person name="Kotiranta H."/>
            <person name="LaButti K.M."/>
            <person name="Lechner B.E."/>
            <person name="Liimatainen K."/>
            <person name="Lipzen A."/>
            <person name="Lukacs Z."/>
            <person name="Mihaltcheva S."/>
            <person name="Morgado L.N."/>
            <person name="Niskanen T."/>
            <person name="Noordeloos M.E."/>
            <person name="Ohm R.A."/>
            <person name="Ortiz-Santana B."/>
            <person name="Ovrebo C."/>
            <person name="Racz N."/>
            <person name="Riley R."/>
            <person name="Savchenko A."/>
            <person name="Shiryaev A."/>
            <person name="Soop K."/>
            <person name="Spirin V."/>
            <person name="Szebenyi C."/>
            <person name="Tomsovsky M."/>
            <person name="Tulloss R.E."/>
            <person name="Uehling J."/>
            <person name="Grigoriev I.V."/>
            <person name="Vagvolgyi C."/>
            <person name="Papp T."/>
            <person name="Martin F.M."/>
            <person name="Miettinen O."/>
            <person name="Hibbett D.S."/>
            <person name="Nagy L.G."/>
        </authorList>
    </citation>
    <scope>NUCLEOTIDE SEQUENCE [LARGE SCALE GENOMIC DNA]</scope>
    <source>
        <strain evidence="1 2">NL-1719</strain>
    </source>
</reference>
<sequence>MAAPTGRSVTIGVLALQGAFIEHQAILQKLNIKRALYVPLVRTVEDLEVCDGLIIPGGESTTIALLARLSGLLEPLREFVKTKPVWGTCAGAILLAHMAEGKKKGGQELLGGTSVKIARNGWGSQVESFAADLKIAGLRNANIPFKGVFIRAPVILDFSGTSSNDPPAQVLARLPSDLLPPSLTDSDHPDDPKTVVALRQGLHLVTTFHPELTEDSRFHEYFVKECLLPTIKHSGPTRVNGINGINGGVSGAPKSLMHGIPLNGYIWR</sequence>
<dbReference type="Proteomes" id="UP000308600">
    <property type="component" value="Unassembled WGS sequence"/>
</dbReference>
<keyword evidence="2" id="KW-1185">Reference proteome</keyword>